<sequence length="67" mass="7406">MVNSPSHYTQGGIETIEFIRAKLTPEEFAGYCKGNVLKYVARATHKGGIEDLRKAGKYIEFATGGER</sequence>
<gene>
    <name evidence="1" type="ORF">DX130_24470</name>
</gene>
<evidence type="ECO:0000313" key="2">
    <source>
        <dbReference type="Proteomes" id="UP000261905"/>
    </source>
</evidence>
<accession>A0A371P0G6</accession>
<comment type="caution">
    <text evidence="1">The sequence shown here is derived from an EMBL/GenBank/DDBJ whole genome shotgun (WGS) entry which is preliminary data.</text>
</comment>
<dbReference type="AlphaFoldDB" id="A0A371P0G6"/>
<dbReference type="EMBL" id="QUBQ01000008">
    <property type="protein sequence ID" value="REK69432.1"/>
    <property type="molecule type" value="Genomic_DNA"/>
</dbReference>
<proteinExistence type="predicted"/>
<dbReference type="Pfam" id="PF11753">
    <property type="entry name" value="DUF3310"/>
    <property type="match status" value="1"/>
</dbReference>
<name>A0A371P0G6_9BACL</name>
<dbReference type="Proteomes" id="UP000261905">
    <property type="component" value="Unassembled WGS sequence"/>
</dbReference>
<dbReference type="OrthoDB" id="1684418at2"/>
<keyword evidence="2" id="KW-1185">Reference proteome</keyword>
<organism evidence="1 2">
    <name type="scientific">Paenibacillus paeoniae</name>
    <dbReference type="NCBI Taxonomy" id="2292705"/>
    <lineage>
        <taxon>Bacteria</taxon>
        <taxon>Bacillati</taxon>
        <taxon>Bacillota</taxon>
        <taxon>Bacilli</taxon>
        <taxon>Bacillales</taxon>
        <taxon>Paenibacillaceae</taxon>
        <taxon>Paenibacillus</taxon>
    </lineage>
</organism>
<reference evidence="1 2" key="1">
    <citation type="submission" date="2018-08" db="EMBL/GenBank/DDBJ databases">
        <title>Paenibacillus sp. M4BSY-1, whole genome shotgun sequence.</title>
        <authorList>
            <person name="Tuo L."/>
        </authorList>
    </citation>
    <scope>NUCLEOTIDE SEQUENCE [LARGE SCALE GENOMIC DNA]</scope>
    <source>
        <strain evidence="1 2">M4BSY-1</strain>
    </source>
</reference>
<dbReference type="InterPro" id="IPR021739">
    <property type="entry name" value="SaV-like"/>
</dbReference>
<protein>
    <submittedName>
        <fullName evidence="1">DUF3310 domain-containing protein</fullName>
    </submittedName>
</protein>
<evidence type="ECO:0000313" key="1">
    <source>
        <dbReference type="EMBL" id="REK69432.1"/>
    </source>
</evidence>